<gene>
    <name evidence="1" type="ORF">UQ64_03065</name>
</gene>
<sequence>MHPKRQEQLPELVPVCCANALRASLAKGGARLHPKRQEQLPELVPVCCANALRASLAKGGARLRPKRQEQLPKLVPVCCANAVRACLAKVALGCALSAKSSSPSSSLFAAQMRYALVSLEEVYGAAHAPRS</sequence>
<organism evidence="1 2">
    <name type="scientific">Paenibacillus etheri</name>
    <dbReference type="NCBI Taxonomy" id="1306852"/>
    <lineage>
        <taxon>Bacteria</taxon>
        <taxon>Bacillati</taxon>
        <taxon>Bacillota</taxon>
        <taxon>Bacilli</taxon>
        <taxon>Bacillales</taxon>
        <taxon>Paenibacillaceae</taxon>
        <taxon>Paenibacillus</taxon>
    </lineage>
</organism>
<dbReference type="Proteomes" id="UP000054709">
    <property type="component" value="Unassembled WGS sequence"/>
</dbReference>
<proteinExistence type="predicted"/>
<evidence type="ECO:0000313" key="1">
    <source>
        <dbReference type="EMBL" id="KTD83264.1"/>
    </source>
</evidence>
<reference evidence="1 2" key="1">
    <citation type="journal article" date="2015" name="Int. Biodeterior. Biodegradation">
        <title>Physiological and genetic screening methods for the isolation of methyl tert-butyl ether-degrading bacteria for bioremediation purposes.</title>
        <authorList>
            <person name="Guisado I.M."/>
            <person name="Purswani J."/>
            <person name="Gonzalez Lopez J."/>
            <person name="Pozo C."/>
        </authorList>
    </citation>
    <scope>NUCLEOTIDE SEQUENCE [LARGE SCALE GENOMIC DNA]</scope>
    <source>
        <strain evidence="1 2">SH7</strain>
    </source>
</reference>
<comment type="caution">
    <text evidence="1">The sequence shown here is derived from an EMBL/GenBank/DDBJ whole genome shotgun (WGS) entry which is preliminary data.</text>
</comment>
<protein>
    <submittedName>
        <fullName evidence="1">Uncharacterized protein</fullName>
    </submittedName>
</protein>
<evidence type="ECO:0000313" key="2">
    <source>
        <dbReference type="Proteomes" id="UP000054709"/>
    </source>
</evidence>
<keyword evidence="2" id="KW-1185">Reference proteome</keyword>
<name>A0A0W1APT3_9BACL</name>
<accession>A0A0W1APT3</accession>
<dbReference type="RefSeq" id="WP_060626912.1">
    <property type="nucleotide sequence ID" value="NZ_LCZJ02000087.1"/>
</dbReference>
<dbReference type="AlphaFoldDB" id="A0A0W1APT3"/>
<dbReference type="EMBL" id="LCZJ02000087">
    <property type="protein sequence ID" value="KTD83264.1"/>
    <property type="molecule type" value="Genomic_DNA"/>
</dbReference>